<organism evidence="2 3">
    <name type="scientific">Acetonema longum DSM 6540</name>
    <dbReference type="NCBI Taxonomy" id="1009370"/>
    <lineage>
        <taxon>Bacteria</taxon>
        <taxon>Bacillati</taxon>
        <taxon>Bacillota</taxon>
        <taxon>Negativicutes</taxon>
        <taxon>Acetonemataceae</taxon>
        <taxon>Acetonema</taxon>
    </lineage>
</organism>
<name>F7NJM8_9FIRM</name>
<accession>F7NJM8</accession>
<dbReference type="STRING" id="1009370.ALO_11429"/>
<protein>
    <recommendedName>
        <fullName evidence="1">Bacterial toxin 43 domain-containing protein</fullName>
    </recommendedName>
</protein>
<dbReference type="OrthoDB" id="2088335at2"/>
<keyword evidence="3" id="KW-1185">Reference proteome</keyword>
<dbReference type="InterPro" id="IPR029106">
    <property type="entry name" value="Ntox43"/>
</dbReference>
<dbReference type="AlphaFoldDB" id="F7NJM8"/>
<dbReference type="Pfam" id="PF15537">
    <property type="entry name" value="Ntox43"/>
    <property type="match status" value="1"/>
</dbReference>
<evidence type="ECO:0000259" key="1">
    <source>
        <dbReference type="Pfam" id="PF15537"/>
    </source>
</evidence>
<comment type="caution">
    <text evidence="2">The sequence shown here is derived from an EMBL/GenBank/DDBJ whole genome shotgun (WGS) entry which is preliminary data.</text>
</comment>
<feature type="domain" description="Bacterial toxin 43" evidence="1">
    <location>
        <begin position="108"/>
        <end position="176"/>
    </location>
</feature>
<evidence type="ECO:0000313" key="2">
    <source>
        <dbReference type="EMBL" id="EGO63749.1"/>
    </source>
</evidence>
<gene>
    <name evidence="2" type="ORF">ALO_11429</name>
</gene>
<sequence>MDKMTTSIEVAELEDQLKKFPEYDSKYSLEVNIYTILYNNGGKEQLQGALMLGGMMTGSMAVTIATAVGDNALDGKELITPDVLLAALVSSKLKVRGAVKGPVNVPIGKGSGPAPGVLGANSSSTSVAAIKNYYPKEGAIEFVFDPKTNTFLVGEGKHAALANTINADTSTVVGGIFKRGPNVKYSLTKQAAIFGRTGLRK</sequence>
<proteinExistence type="predicted"/>
<dbReference type="EMBL" id="AFGF01000096">
    <property type="protein sequence ID" value="EGO63749.1"/>
    <property type="molecule type" value="Genomic_DNA"/>
</dbReference>
<evidence type="ECO:0000313" key="3">
    <source>
        <dbReference type="Proteomes" id="UP000003240"/>
    </source>
</evidence>
<dbReference type="eggNOG" id="ENOG502ZMSM">
    <property type="taxonomic scope" value="Bacteria"/>
</dbReference>
<dbReference type="Proteomes" id="UP000003240">
    <property type="component" value="Unassembled WGS sequence"/>
</dbReference>
<reference evidence="2 3" key="1">
    <citation type="journal article" date="2011" name="EMBO J.">
        <title>Structural diversity of bacterial flagellar motors.</title>
        <authorList>
            <person name="Chen S."/>
            <person name="Beeby M."/>
            <person name="Murphy G.E."/>
            <person name="Leadbetter J.R."/>
            <person name="Hendrixson D.R."/>
            <person name="Briegel A."/>
            <person name="Li Z."/>
            <person name="Shi J."/>
            <person name="Tocheva E.I."/>
            <person name="Muller A."/>
            <person name="Dobro M.J."/>
            <person name="Jensen G.J."/>
        </authorList>
    </citation>
    <scope>NUCLEOTIDE SEQUENCE [LARGE SCALE GENOMIC DNA]</scope>
    <source>
        <strain evidence="2 3">DSM 6540</strain>
    </source>
</reference>